<feature type="transmembrane region" description="Helical" evidence="1">
    <location>
        <begin position="12"/>
        <end position="33"/>
    </location>
</feature>
<dbReference type="RefSeq" id="WP_345525446.1">
    <property type="nucleotide sequence ID" value="NZ_BAABKN010000006.1"/>
</dbReference>
<evidence type="ECO:0000313" key="3">
    <source>
        <dbReference type="Proteomes" id="UP001499882"/>
    </source>
</evidence>
<keyword evidence="3" id="KW-1185">Reference proteome</keyword>
<reference evidence="3" key="1">
    <citation type="journal article" date="2019" name="Int. J. Syst. Evol. Microbiol.">
        <title>The Global Catalogue of Microorganisms (GCM) 10K type strain sequencing project: providing services to taxonomists for standard genome sequencing and annotation.</title>
        <authorList>
            <consortium name="The Broad Institute Genomics Platform"/>
            <consortium name="The Broad Institute Genome Sequencing Center for Infectious Disease"/>
            <person name="Wu L."/>
            <person name="Ma J."/>
        </authorList>
    </citation>
    <scope>NUCLEOTIDE SEQUENCE [LARGE SCALE GENOMIC DNA]</scope>
    <source>
        <strain evidence="3">JCM 18532</strain>
    </source>
</reference>
<accession>A0ABP8YGG1</accession>
<keyword evidence="1" id="KW-0812">Transmembrane</keyword>
<comment type="caution">
    <text evidence="2">The sequence shown here is derived from an EMBL/GenBank/DDBJ whole genome shotgun (WGS) entry which is preliminary data.</text>
</comment>
<evidence type="ECO:0000256" key="1">
    <source>
        <dbReference type="SAM" id="Phobius"/>
    </source>
</evidence>
<evidence type="ECO:0000313" key="2">
    <source>
        <dbReference type="EMBL" id="GAA4728360.1"/>
    </source>
</evidence>
<feature type="transmembrane region" description="Helical" evidence="1">
    <location>
        <begin position="45"/>
        <end position="65"/>
    </location>
</feature>
<keyword evidence="1" id="KW-1133">Transmembrane helix</keyword>
<proteinExistence type="predicted"/>
<name>A0ABP8YGG1_9ACTN</name>
<protein>
    <submittedName>
        <fullName evidence="2">Uncharacterized protein</fullName>
    </submittedName>
</protein>
<gene>
    <name evidence="2" type="ORF">GCM10023350_09310</name>
</gene>
<sequence length="231" mass="24989">MPERRKPRLTDNLGYLPLALVVVFLLSAEGVWLTGGSASRDLAGWVEATATTLALLAAVVAVSYARGTYDLELERDVERLEVEERAQAVLVAAWAGTGNVVWDDLPDGGEFGMGKFVEGSPGDDVTVPGVWVRNASPLPIFAGMADITMTAYMPGNYQEWNLGVMELATIPPASRPRFTPYPAHLEGSRVKDAATWRADGYEVSYGVGLRFRDAAGSYWHRTVDGQLVAGQ</sequence>
<dbReference type="Proteomes" id="UP001499882">
    <property type="component" value="Unassembled WGS sequence"/>
</dbReference>
<keyword evidence="1" id="KW-0472">Membrane</keyword>
<organism evidence="2 3">
    <name type="scientific">Nocardioides endophyticus</name>
    <dbReference type="NCBI Taxonomy" id="1353775"/>
    <lineage>
        <taxon>Bacteria</taxon>
        <taxon>Bacillati</taxon>
        <taxon>Actinomycetota</taxon>
        <taxon>Actinomycetes</taxon>
        <taxon>Propionibacteriales</taxon>
        <taxon>Nocardioidaceae</taxon>
        <taxon>Nocardioides</taxon>
    </lineage>
</organism>
<dbReference type="EMBL" id="BAABKN010000006">
    <property type="protein sequence ID" value="GAA4728360.1"/>
    <property type="molecule type" value="Genomic_DNA"/>
</dbReference>